<dbReference type="RefSeq" id="XP_037217400.1">
    <property type="nucleotide sequence ID" value="XM_037365988.1"/>
</dbReference>
<dbReference type="AlphaFoldDB" id="A0A8H6SE30"/>
<proteinExistence type="inferred from homology"/>
<evidence type="ECO:0000256" key="1">
    <source>
        <dbReference type="ARBA" id="ARBA00010088"/>
    </source>
</evidence>
<name>A0A8H6SE30_9AGAR</name>
<dbReference type="InterPro" id="IPR029058">
    <property type="entry name" value="AB_hydrolase_fold"/>
</dbReference>
<dbReference type="SUPFAM" id="SSF53474">
    <property type="entry name" value="alpha/beta-Hydrolases"/>
    <property type="match status" value="1"/>
</dbReference>
<feature type="domain" description="AB hydrolase-1" evidence="3">
    <location>
        <begin position="40"/>
        <end position="294"/>
    </location>
</feature>
<evidence type="ECO:0000259" key="3">
    <source>
        <dbReference type="Pfam" id="PF00561"/>
    </source>
</evidence>
<organism evidence="4 5">
    <name type="scientific">Mycena indigotica</name>
    <dbReference type="NCBI Taxonomy" id="2126181"/>
    <lineage>
        <taxon>Eukaryota</taxon>
        <taxon>Fungi</taxon>
        <taxon>Dikarya</taxon>
        <taxon>Basidiomycota</taxon>
        <taxon>Agaricomycotina</taxon>
        <taxon>Agaricomycetes</taxon>
        <taxon>Agaricomycetidae</taxon>
        <taxon>Agaricales</taxon>
        <taxon>Marasmiineae</taxon>
        <taxon>Mycenaceae</taxon>
        <taxon>Mycena</taxon>
    </lineage>
</organism>
<dbReference type="Proteomes" id="UP000636479">
    <property type="component" value="Unassembled WGS sequence"/>
</dbReference>
<dbReference type="NCBIfam" id="TIGR01250">
    <property type="entry name" value="pro_imino_pep_2"/>
    <property type="match status" value="1"/>
</dbReference>
<dbReference type="GO" id="GO:0006508">
    <property type="term" value="P:proteolysis"/>
    <property type="evidence" value="ECO:0007669"/>
    <property type="project" value="InterPro"/>
</dbReference>
<dbReference type="Gene3D" id="3.40.50.1820">
    <property type="entry name" value="alpha/beta hydrolase"/>
    <property type="match status" value="1"/>
</dbReference>
<dbReference type="PANTHER" id="PTHR43194">
    <property type="entry name" value="HYDROLASE ALPHA/BETA FOLD FAMILY"/>
    <property type="match status" value="1"/>
</dbReference>
<dbReference type="InterPro" id="IPR000073">
    <property type="entry name" value="AB_hydrolase_1"/>
</dbReference>
<accession>A0A8H6SE30</accession>
<dbReference type="GO" id="GO:0008233">
    <property type="term" value="F:peptidase activity"/>
    <property type="evidence" value="ECO:0007669"/>
    <property type="project" value="InterPro"/>
</dbReference>
<comment type="caution">
    <text evidence="4">The sequence shown here is derived from an EMBL/GenBank/DDBJ whole genome shotgun (WGS) entry which is preliminary data.</text>
</comment>
<dbReference type="PRINTS" id="PR00793">
    <property type="entry name" value="PROAMNOPTASE"/>
</dbReference>
<dbReference type="InterPro" id="IPR002410">
    <property type="entry name" value="Peptidase_S33"/>
</dbReference>
<dbReference type="Pfam" id="PF00561">
    <property type="entry name" value="Abhydrolase_1"/>
    <property type="match status" value="1"/>
</dbReference>
<dbReference type="GeneID" id="59348504"/>
<evidence type="ECO:0000256" key="2">
    <source>
        <dbReference type="ARBA" id="ARBA00022801"/>
    </source>
</evidence>
<dbReference type="EMBL" id="JACAZF010000008">
    <property type="protein sequence ID" value="KAF7297041.1"/>
    <property type="molecule type" value="Genomic_DNA"/>
</dbReference>
<keyword evidence="5" id="KW-1185">Reference proteome</keyword>
<protein>
    <submittedName>
        <fullName evidence="4">Proline iminopeptidase</fullName>
    </submittedName>
</protein>
<dbReference type="OrthoDB" id="190201at2759"/>
<dbReference type="PIRSF" id="PIRSF005539">
    <property type="entry name" value="Pept_S33_TRI_F1"/>
    <property type="match status" value="1"/>
</dbReference>
<gene>
    <name evidence="4" type="ORF">MIND_00936700</name>
</gene>
<evidence type="ECO:0000313" key="4">
    <source>
        <dbReference type="EMBL" id="KAF7297041.1"/>
    </source>
</evidence>
<reference evidence="4" key="1">
    <citation type="submission" date="2020-05" db="EMBL/GenBank/DDBJ databases">
        <title>Mycena genomes resolve the evolution of fungal bioluminescence.</title>
        <authorList>
            <person name="Tsai I.J."/>
        </authorList>
    </citation>
    <scope>NUCLEOTIDE SEQUENCE</scope>
    <source>
        <strain evidence="4">171206Taipei</strain>
    </source>
</reference>
<evidence type="ECO:0000313" key="5">
    <source>
        <dbReference type="Proteomes" id="UP000636479"/>
    </source>
</evidence>
<dbReference type="InterPro" id="IPR050228">
    <property type="entry name" value="Carboxylesterase_BioH"/>
</dbReference>
<dbReference type="InterPro" id="IPR005945">
    <property type="entry name" value="Pro_imino_pep"/>
</dbReference>
<comment type="similarity">
    <text evidence="1">Belongs to the peptidase S33 family.</text>
</comment>
<dbReference type="PANTHER" id="PTHR43194:SF2">
    <property type="entry name" value="PEROXISOMAL MEMBRANE PROTEIN LPX1"/>
    <property type="match status" value="1"/>
</dbReference>
<keyword evidence="2" id="KW-0378">Hydrolase</keyword>
<sequence>MGTSEIITTEGEAPFSLPAAGKDCVTWYKIVGSLTSGIRPLVTLHGGPGVPHNYLLSMIDLATKYGIPVIFYDQLGNGKSTHLPEKRDDTTFWTEQLFLDELDNLLKFLGIDNDYALLGQSWGGMLGSRHASRQPPGLKKLIIESSPASMPLWEEAAAYLRTLLPPEVAQVLTDHEIAGTTESAEYQRAMAIFYERFLCRIPFPTELEEAMQWIEKDPTVYFTMNGPSEFFVTGSLKTWSMLEDAIKITVPTLLINGAYDEARDSTVYPYFEKISGPVRWVTLAESSHMCHWEEREKFMELVAGFLNRNA</sequence>